<keyword evidence="2" id="KW-0677">Repeat</keyword>
<dbReference type="OrthoDB" id="10261640at2759"/>
<evidence type="ECO:0000313" key="5">
    <source>
        <dbReference type="Proteomes" id="UP000250275"/>
    </source>
</evidence>
<keyword evidence="1 3" id="KW-0853">WD repeat</keyword>
<keyword evidence="5" id="KW-1185">Reference proteome</keyword>
<dbReference type="InterPro" id="IPR001680">
    <property type="entry name" value="WD40_rpt"/>
</dbReference>
<evidence type="ECO:0000256" key="3">
    <source>
        <dbReference type="PROSITE-ProRule" id="PRU00221"/>
    </source>
</evidence>
<dbReference type="Gene3D" id="2.130.10.10">
    <property type="entry name" value="YVTN repeat-like/Quinoprotein amine dehydrogenase"/>
    <property type="match status" value="1"/>
</dbReference>
<dbReference type="InterPro" id="IPR036322">
    <property type="entry name" value="WD40_repeat_dom_sf"/>
</dbReference>
<sequence length="407" mass="44768">MIEDIPSHSLDMDNLVEDDDVIFIDDVEEVVNAYDTGDSEEEDAMEEDEDLVFVFRGHELGSIFCGSLSKNGKLAITGGEEDKAYVWDTSTGEIILACIDHKDSIIFSAFNHDETYAATGDMSGIIQVWRLVDKIKIWDYNMGDATWMMWHIAANVLLAGSIHGEIYMWKIPDGDCKVFQGYGCRAETGAMFLDGKRIAVGYEDGVIRVLDLKTCSVLSTISSALGHSSTITAIDCYSDNNLIISAAVDGKTIISTSNTGKIVSVLQNFNNVKHVVNDDQDAESSDGNNNWVETVAFCKDPTFQVAATGTISGEIFIWDILKQVLRQTKIQESGVSKLVWKGNTSILFSAGLDGLLRCYEAKSGQRLRTFLSHKADILDLYISENGEKALTTSDDFTAKIFDISSLS</sequence>
<dbReference type="PROSITE" id="PS50082">
    <property type="entry name" value="WD_REPEATS_2"/>
    <property type="match status" value="1"/>
</dbReference>
<dbReference type="Pfam" id="PF00400">
    <property type="entry name" value="WD40"/>
    <property type="match status" value="4"/>
</dbReference>
<protein>
    <submittedName>
        <fullName evidence="4">Angio-associated migratory cell protein</fullName>
    </submittedName>
</protein>
<proteinExistence type="predicted"/>
<accession>A0A310SBU1</accession>
<dbReference type="AlphaFoldDB" id="A0A310SBU1"/>
<evidence type="ECO:0000313" key="4">
    <source>
        <dbReference type="EMBL" id="OAD54328.1"/>
    </source>
</evidence>
<gene>
    <name evidence="4" type="ORF">WN48_08042</name>
</gene>
<dbReference type="InterPro" id="IPR015943">
    <property type="entry name" value="WD40/YVTN_repeat-like_dom_sf"/>
</dbReference>
<dbReference type="PANTHER" id="PTHR19857:SF8">
    <property type="entry name" value="ANGIO-ASSOCIATED MIGRATORY CELL PROTEIN"/>
    <property type="match status" value="1"/>
</dbReference>
<dbReference type="Proteomes" id="UP000250275">
    <property type="component" value="Unassembled WGS sequence"/>
</dbReference>
<organism evidence="4 5">
    <name type="scientific">Eufriesea mexicana</name>
    <dbReference type="NCBI Taxonomy" id="516756"/>
    <lineage>
        <taxon>Eukaryota</taxon>
        <taxon>Metazoa</taxon>
        <taxon>Ecdysozoa</taxon>
        <taxon>Arthropoda</taxon>
        <taxon>Hexapoda</taxon>
        <taxon>Insecta</taxon>
        <taxon>Pterygota</taxon>
        <taxon>Neoptera</taxon>
        <taxon>Endopterygota</taxon>
        <taxon>Hymenoptera</taxon>
        <taxon>Apocrita</taxon>
        <taxon>Aculeata</taxon>
        <taxon>Apoidea</taxon>
        <taxon>Anthophila</taxon>
        <taxon>Apidae</taxon>
        <taxon>Eufriesea</taxon>
    </lineage>
</organism>
<dbReference type="PANTHER" id="PTHR19857">
    <property type="entry name" value="MITOCHONDRIAL DIVISION PROTEIN 1-RELATED"/>
    <property type="match status" value="1"/>
</dbReference>
<evidence type="ECO:0000256" key="2">
    <source>
        <dbReference type="ARBA" id="ARBA00022737"/>
    </source>
</evidence>
<name>A0A310SBU1_9HYME</name>
<dbReference type="SUPFAM" id="SSF50978">
    <property type="entry name" value="WD40 repeat-like"/>
    <property type="match status" value="2"/>
</dbReference>
<dbReference type="SMART" id="SM00320">
    <property type="entry name" value="WD40"/>
    <property type="match status" value="8"/>
</dbReference>
<dbReference type="EMBL" id="KQ764881">
    <property type="protein sequence ID" value="OAD54328.1"/>
    <property type="molecule type" value="Genomic_DNA"/>
</dbReference>
<feature type="repeat" description="WD" evidence="3">
    <location>
        <begin position="370"/>
        <end position="407"/>
    </location>
</feature>
<dbReference type="PROSITE" id="PS50294">
    <property type="entry name" value="WD_REPEATS_REGION"/>
    <property type="match status" value="1"/>
</dbReference>
<dbReference type="InterPro" id="IPR051179">
    <property type="entry name" value="WD_repeat_multifunction"/>
</dbReference>
<reference evidence="4 5" key="1">
    <citation type="submission" date="2015-07" db="EMBL/GenBank/DDBJ databases">
        <title>The genome of Eufriesea mexicana.</title>
        <authorList>
            <person name="Pan H."/>
            <person name="Kapheim K."/>
        </authorList>
    </citation>
    <scope>NUCLEOTIDE SEQUENCE [LARGE SCALE GENOMIC DNA]</scope>
    <source>
        <strain evidence="4">0111107269</strain>
        <tissue evidence="4">Whole body</tissue>
    </source>
</reference>
<evidence type="ECO:0000256" key="1">
    <source>
        <dbReference type="ARBA" id="ARBA00022574"/>
    </source>
</evidence>